<protein>
    <submittedName>
        <fullName evidence="8">Uncharacterized protein</fullName>
    </submittedName>
</protein>
<dbReference type="InterPro" id="IPR005349">
    <property type="entry name" value="TMEM14"/>
</dbReference>
<dbReference type="Gene3D" id="1.10.10.1740">
    <property type="entry name" value="Transmembrane protein 14-like"/>
    <property type="match status" value="1"/>
</dbReference>
<organism evidence="8 9">
    <name type="scientific">Seminavis robusta</name>
    <dbReference type="NCBI Taxonomy" id="568900"/>
    <lineage>
        <taxon>Eukaryota</taxon>
        <taxon>Sar</taxon>
        <taxon>Stramenopiles</taxon>
        <taxon>Ochrophyta</taxon>
        <taxon>Bacillariophyta</taxon>
        <taxon>Bacillariophyceae</taxon>
        <taxon>Bacillariophycidae</taxon>
        <taxon>Naviculales</taxon>
        <taxon>Naviculaceae</taxon>
        <taxon>Seminavis</taxon>
    </lineage>
</organism>
<evidence type="ECO:0000256" key="6">
    <source>
        <dbReference type="SAM" id="Phobius"/>
    </source>
</evidence>
<reference evidence="8" key="1">
    <citation type="submission" date="2020-06" db="EMBL/GenBank/DDBJ databases">
        <authorList>
            <consortium name="Plant Systems Biology data submission"/>
        </authorList>
    </citation>
    <scope>NUCLEOTIDE SEQUENCE</scope>
    <source>
        <strain evidence="8">D6</strain>
    </source>
</reference>
<dbReference type="GO" id="GO:0016020">
    <property type="term" value="C:membrane"/>
    <property type="evidence" value="ECO:0007669"/>
    <property type="project" value="UniProtKB-SubCell"/>
</dbReference>
<evidence type="ECO:0000256" key="1">
    <source>
        <dbReference type="ARBA" id="ARBA00004370"/>
    </source>
</evidence>
<evidence type="ECO:0000256" key="7">
    <source>
        <dbReference type="SAM" id="SignalP"/>
    </source>
</evidence>
<evidence type="ECO:0000313" key="9">
    <source>
        <dbReference type="Proteomes" id="UP001153069"/>
    </source>
</evidence>
<comment type="subcellular location">
    <subcellularLocation>
        <location evidence="1">Membrane</location>
    </subcellularLocation>
</comment>
<dbReference type="Pfam" id="PF03647">
    <property type="entry name" value="Tmemb_14"/>
    <property type="match status" value="1"/>
</dbReference>
<dbReference type="EMBL" id="CAICTM010000071">
    <property type="protein sequence ID" value="CAB9499936.1"/>
    <property type="molecule type" value="Genomic_DNA"/>
</dbReference>
<dbReference type="PANTHER" id="PTHR12668">
    <property type="entry name" value="TRANSMEMBRANE PROTEIN 14, 15"/>
    <property type="match status" value="1"/>
</dbReference>
<keyword evidence="5 6" id="KW-0472">Membrane</keyword>
<comment type="similarity">
    <text evidence="2">Belongs to the TMEM14 family.</text>
</comment>
<feature type="signal peptide" evidence="7">
    <location>
        <begin position="1"/>
        <end position="26"/>
    </location>
</feature>
<sequence>MISSRRTITALYTILSLLFLFQPSFGFVSQRRIQDIHPTNSVLFRKHLDQYFPRPPLLLQSQQQEQEDEKTRKQTALLNAGVGAMVWAGGIAGLIRKGSKASLAAGSTFGLVLLASAALIRNRNAIGYKMAGIASFLLTVVMGKKYFASGVYMPAGFIATLAVIVFVYNGVDTMVAEESSDDDGETSTKTE</sequence>
<keyword evidence="9" id="KW-1185">Reference proteome</keyword>
<keyword evidence="4 6" id="KW-1133">Transmembrane helix</keyword>
<dbReference type="InterPro" id="IPR044890">
    <property type="entry name" value="TMEM14_sf"/>
</dbReference>
<dbReference type="AlphaFoldDB" id="A0A9N8DFW0"/>
<evidence type="ECO:0000256" key="2">
    <source>
        <dbReference type="ARBA" id="ARBA00007590"/>
    </source>
</evidence>
<feature type="transmembrane region" description="Helical" evidence="6">
    <location>
        <begin position="150"/>
        <end position="171"/>
    </location>
</feature>
<evidence type="ECO:0000256" key="4">
    <source>
        <dbReference type="ARBA" id="ARBA00022989"/>
    </source>
</evidence>
<comment type="caution">
    <text evidence="8">The sequence shown here is derived from an EMBL/GenBank/DDBJ whole genome shotgun (WGS) entry which is preliminary data.</text>
</comment>
<evidence type="ECO:0000256" key="3">
    <source>
        <dbReference type="ARBA" id="ARBA00022692"/>
    </source>
</evidence>
<dbReference type="OrthoDB" id="5620at2759"/>
<dbReference type="Proteomes" id="UP001153069">
    <property type="component" value="Unassembled WGS sequence"/>
</dbReference>
<gene>
    <name evidence="8" type="ORF">SEMRO_72_G039790.1</name>
</gene>
<feature type="transmembrane region" description="Helical" evidence="6">
    <location>
        <begin position="76"/>
        <end position="95"/>
    </location>
</feature>
<name>A0A9N8DFW0_9STRA</name>
<accession>A0A9N8DFW0</accession>
<keyword evidence="3 6" id="KW-0812">Transmembrane</keyword>
<keyword evidence="7" id="KW-0732">Signal</keyword>
<proteinExistence type="inferred from homology"/>
<feature type="chain" id="PRO_5040234273" evidence="7">
    <location>
        <begin position="27"/>
        <end position="191"/>
    </location>
</feature>
<evidence type="ECO:0000256" key="5">
    <source>
        <dbReference type="ARBA" id="ARBA00023136"/>
    </source>
</evidence>
<feature type="transmembrane region" description="Helical" evidence="6">
    <location>
        <begin position="102"/>
        <end position="120"/>
    </location>
</feature>
<evidence type="ECO:0000313" key="8">
    <source>
        <dbReference type="EMBL" id="CAB9499936.1"/>
    </source>
</evidence>